<dbReference type="Proteomes" id="UP000549394">
    <property type="component" value="Unassembled WGS sequence"/>
</dbReference>
<dbReference type="PANTHER" id="PTHR13144">
    <property type="entry name" value="TEX261 PROTEIN"/>
    <property type="match status" value="1"/>
</dbReference>
<keyword evidence="5 7" id="KW-1133">Transmembrane helix</keyword>
<dbReference type="AlphaFoldDB" id="A0A7I8W1A5"/>
<reference evidence="8 9" key="1">
    <citation type="submission" date="2020-08" db="EMBL/GenBank/DDBJ databases">
        <authorList>
            <person name="Hejnol A."/>
        </authorList>
    </citation>
    <scope>NUCLEOTIDE SEQUENCE [LARGE SCALE GENOMIC DNA]</scope>
</reference>
<dbReference type="InterPro" id="IPR007277">
    <property type="entry name" value="Svp26/Tex261"/>
</dbReference>
<proteinExistence type="inferred from homology"/>
<protein>
    <recommendedName>
        <fullName evidence="3">Protein TEX261</fullName>
    </recommendedName>
</protein>
<dbReference type="GO" id="GO:0006888">
    <property type="term" value="P:endoplasmic reticulum to Golgi vesicle-mediated transport"/>
    <property type="evidence" value="ECO:0007669"/>
    <property type="project" value="InterPro"/>
</dbReference>
<evidence type="ECO:0000256" key="6">
    <source>
        <dbReference type="ARBA" id="ARBA00023136"/>
    </source>
</evidence>
<dbReference type="GO" id="GO:0097020">
    <property type="term" value="F:COPII receptor activity"/>
    <property type="evidence" value="ECO:0007669"/>
    <property type="project" value="InterPro"/>
</dbReference>
<comment type="subcellular location">
    <subcellularLocation>
        <location evidence="1">Membrane</location>
        <topology evidence="1">Multi-pass membrane protein</topology>
    </subcellularLocation>
</comment>
<sequence>MWLLYLLSWVSLFIQICFFTLSIACGLYYLAELVEEYCVISGKIIKYTLIIVTGIQLLFLLTEDLPMPLIICGIACNACYGLLLKTFPVFDLTSVPFVASVLLLLLHHYLAFTHFSKVWYEFSHVLAYFTVCLWIVPFALLVSLSANDNVLPITVSQPNETNQGDDIVSSIFRKRGKRMGLLNFLRNAQESILPQKVKKSF</sequence>
<evidence type="ECO:0000313" key="9">
    <source>
        <dbReference type="Proteomes" id="UP000549394"/>
    </source>
</evidence>
<dbReference type="Pfam" id="PF04148">
    <property type="entry name" value="Erv26"/>
    <property type="match status" value="1"/>
</dbReference>
<gene>
    <name evidence="8" type="ORF">DGYR_LOCUS9826</name>
</gene>
<evidence type="ECO:0000256" key="1">
    <source>
        <dbReference type="ARBA" id="ARBA00004141"/>
    </source>
</evidence>
<feature type="transmembrane region" description="Helical" evidence="7">
    <location>
        <begin position="37"/>
        <end position="59"/>
    </location>
</feature>
<feature type="transmembrane region" description="Helical" evidence="7">
    <location>
        <begin position="122"/>
        <end position="144"/>
    </location>
</feature>
<dbReference type="OrthoDB" id="28257at2759"/>
<dbReference type="PANTHER" id="PTHR13144:SF0">
    <property type="entry name" value="PROTEIN TEX261"/>
    <property type="match status" value="1"/>
</dbReference>
<organism evidence="8 9">
    <name type="scientific">Dimorphilus gyrociliatus</name>
    <dbReference type="NCBI Taxonomy" id="2664684"/>
    <lineage>
        <taxon>Eukaryota</taxon>
        <taxon>Metazoa</taxon>
        <taxon>Spiralia</taxon>
        <taxon>Lophotrochozoa</taxon>
        <taxon>Annelida</taxon>
        <taxon>Polychaeta</taxon>
        <taxon>Polychaeta incertae sedis</taxon>
        <taxon>Dinophilidae</taxon>
        <taxon>Dimorphilus</taxon>
    </lineage>
</organism>
<comment type="caution">
    <text evidence="8">The sequence shown here is derived from an EMBL/GenBank/DDBJ whole genome shotgun (WGS) entry which is preliminary data.</text>
</comment>
<evidence type="ECO:0000313" key="8">
    <source>
        <dbReference type="EMBL" id="CAD5121947.1"/>
    </source>
</evidence>
<dbReference type="GO" id="GO:0030134">
    <property type="term" value="C:COPII-coated ER to Golgi transport vesicle"/>
    <property type="evidence" value="ECO:0007669"/>
    <property type="project" value="TreeGrafter"/>
</dbReference>
<feature type="transmembrane region" description="Helical" evidence="7">
    <location>
        <begin position="90"/>
        <end position="110"/>
    </location>
</feature>
<keyword evidence="4 7" id="KW-0812">Transmembrane</keyword>
<evidence type="ECO:0000256" key="2">
    <source>
        <dbReference type="ARBA" id="ARBA00008096"/>
    </source>
</evidence>
<feature type="transmembrane region" description="Helical" evidence="7">
    <location>
        <begin position="65"/>
        <end position="83"/>
    </location>
</feature>
<keyword evidence="6 7" id="KW-0472">Membrane</keyword>
<evidence type="ECO:0000256" key="4">
    <source>
        <dbReference type="ARBA" id="ARBA00022692"/>
    </source>
</evidence>
<name>A0A7I8W1A5_9ANNE</name>
<accession>A0A7I8W1A5</accession>
<comment type="similarity">
    <text evidence="2">Belongs to the SVP26 family.</text>
</comment>
<dbReference type="EMBL" id="CAJFCJ010000015">
    <property type="protein sequence ID" value="CAD5121947.1"/>
    <property type="molecule type" value="Genomic_DNA"/>
</dbReference>
<evidence type="ECO:0000256" key="7">
    <source>
        <dbReference type="SAM" id="Phobius"/>
    </source>
</evidence>
<dbReference type="GO" id="GO:0005789">
    <property type="term" value="C:endoplasmic reticulum membrane"/>
    <property type="evidence" value="ECO:0007669"/>
    <property type="project" value="TreeGrafter"/>
</dbReference>
<feature type="transmembrane region" description="Helical" evidence="7">
    <location>
        <begin position="6"/>
        <end position="30"/>
    </location>
</feature>
<evidence type="ECO:0000256" key="5">
    <source>
        <dbReference type="ARBA" id="ARBA00022989"/>
    </source>
</evidence>
<evidence type="ECO:0000256" key="3">
    <source>
        <dbReference type="ARBA" id="ARBA00017877"/>
    </source>
</evidence>
<keyword evidence="9" id="KW-1185">Reference proteome</keyword>
<dbReference type="GO" id="GO:0000139">
    <property type="term" value="C:Golgi membrane"/>
    <property type="evidence" value="ECO:0007669"/>
    <property type="project" value="TreeGrafter"/>
</dbReference>